<evidence type="ECO:0000313" key="4">
    <source>
        <dbReference type="RefSeq" id="XP_018019474.1"/>
    </source>
</evidence>
<protein>
    <submittedName>
        <fullName evidence="3 4">Protein C19orf12 homolog</fullName>
    </submittedName>
</protein>
<dbReference type="Pfam" id="PF20721">
    <property type="entry name" value="C19orf12"/>
    <property type="match status" value="1"/>
</dbReference>
<keyword evidence="2" id="KW-1185">Reference proteome</keyword>
<dbReference type="OMA" id="MCCEVSA"/>
<dbReference type="GeneID" id="108675931"/>
<dbReference type="PANTHER" id="PTHR31493:SF1">
    <property type="entry name" value="PROTEIN C19ORF12"/>
    <property type="match status" value="1"/>
</dbReference>
<evidence type="ECO:0000256" key="1">
    <source>
        <dbReference type="ARBA" id="ARBA00029457"/>
    </source>
</evidence>
<accession>A0A8B7P0D8</accession>
<evidence type="ECO:0000313" key="2">
    <source>
        <dbReference type="Proteomes" id="UP000694843"/>
    </source>
</evidence>
<dbReference type="OrthoDB" id="5976774at2759"/>
<sequence length="140" mass="14593">MVIEAELIMDVICEVARDRGLMICVKNSVAGGAAVGASATAGSLLLGPIGLLIGGTAGAALASWWMQGQYVSAVSAIQAMPQDKKDELVKKVGSVLRQLDITDVATTTAMILSSSGNVQELVARELINFLSQNMKMNVIT</sequence>
<comment type="similarity">
    <text evidence="1">Belongs to the C19orf12 family.</text>
</comment>
<dbReference type="PANTHER" id="PTHR31493">
    <property type="entry name" value="NAZO FAMILY MEMBER"/>
    <property type="match status" value="1"/>
</dbReference>
<name>A0A8B7P0D8_HYAAZ</name>
<gene>
    <name evidence="3 4" type="primary">LOC108675931</name>
</gene>
<organism evidence="2 3">
    <name type="scientific">Hyalella azteca</name>
    <name type="common">Amphipod</name>
    <dbReference type="NCBI Taxonomy" id="294128"/>
    <lineage>
        <taxon>Eukaryota</taxon>
        <taxon>Metazoa</taxon>
        <taxon>Ecdysozoa</taxon>
        <taxon>Arthropoda</taxon>
        <taxon>Crustacea</taxon>
        <taxon>Multicrustacea</taxon>
        <taxon>Malacostraca</taxon>
        <taxon>Eumalacostraca</taxon>
        <taxon>Peracarida</taxon>
        <taxon>Amphipoda</taxon>
        <taxon>Senticaudata</taxon>
        <taxon>Talitrida</taxon>
        <taxon>Talitroidea</taxon>
        <taxon>Hyalellidae</taxon>
        <taxon>Hyalella</taxon>
    </lineage>
</organism>
<dbReference type="InterPro" id="IPR033369">
    <property type="entry name" value="C19orf12"/>
</dbReference>
<dbReference type="AlphaFoldDB" id="A0A8B7P0D8"/>
<reference evidence="3 4" key="1">
    <citation type="submission" date="2025-04" db="UniProtKB">
        <authorList>
            <consortium name="RefSeq"/>
        </authorList>
    </citation>
    <scope>IDENTIFICATION</scope>
    <source>
        <tissue evidence="3 4">Whole organism</tissue>
    </source>
</reference>
<evidence type="ECO:0000313" key="3">
    <source>
        <dbReference type="RefSeq" id="XP_018019473.1"/>
    </source>
</evidence>
<dbReference type="RefSeq" id="XP_018019473.1">
    <property type="nucleotide sequence ID" value="XM_018163984.2"/>
</dbReference>
<dbReference type="Proteomes" id="UP000694843">
    <property type="component" value="Unplaced"/>
</dbReference>
<dbReference type="RefSeq" id="XP_018019474.1">
    <property type="nucleotide sequence ID" value="XM_018163985.2"/>
</dbReference>
<proteinExistence type="inferred from homology"/>
<dbReference type="KEGG" id="hazt:108675931"/>